<dbReference type="OrthoDB" id="2630463at2"/>
<evidence type="ECO:0000313" key="2">
    <source>
        <dbReference type="Proteomes" id="UP000003860"/>
    </source>
</evidence>
<dbReference type="AlphaFoldDB" id="F1TBM4"/>
<dbReference type="eggNOG" id="COG1331">
    <property type="taxonomic scope" value="Bacteria"/>
</dbReference>
<sequence>MNISKRLDVAPFHSDFANCLEECMISVSNFYHRDYILMYSQAWGFWFDTNNYRINGTGNSIKDNRGKVYDLYQHYHGIKIAFEHNNNPKEVINIISNHISMDNPMGVFMDTFYYSWDPNKNQHGKHWFLITGVDTEKEVFYCTDPYFLQKDAILGFNDFINGYLGVLFTFEITKSDISNYDWKELILTFSKKLSGDSSSNNIFNNMEYFASSVENGFCIEKETQAYKRVIDMPYYVNLQSVNRGRVQYAKFLEHTAAKYHVPELLPISEKLKQAGYKWDVLRGILTKAILTKNEAIIKSKIPPHIREISDIEKETLNLLIKTTASTSHISSDVLKNIESTSDISEEINFNSYSYLDLSKYFNNNGFGALLDETCKSNLNGAGMFFVSEDIPSNDIWEVENMRFKFPKLIEGRCDNLSCSGQELEFYPIDCSNIMLLGTADFGSFKESITLRYIDGSTEEINIGFTELVFSPLYGETVAWEGRACERLDGKMQVHNSRVKIFAKTYRLNKPGRVKGISLPYLPNMHIFAITMV</sequence>
<dbReference type="Proteomes" id="UP000003860">
    <property type="component" value="Unassembled WGS sequence"/>
</dbReference>
<dbReference type="EMBL" id="ACXX02000004">
    <property type="protein sequence ID" value="EGD48428.1"/>
    <property type="molecule type" value="Genomic_DNA"/>
</dbReference>
<reference evidence="1" key="1">
    <citation type="submission" date="2009-07" db="EMBL/GenBank/DDBJ databases">
        <authorList>
            <consortium name="US DOE Joint Genome Institute (JGI-PGF)"/>
            <person name="Lucas S."/>
            <person name="Copeland A."/>
            <person name="Lapidus A."/>
            <person name="Glavina del Rio T."/>
            <person name="Tice H."/>
            <person name="Bruce D."/>
            <person name="Goodwin L."/>
            <person name="Pitluck S."/>
            <person name="Larimer F."/>
            <person name="Land M.L."/>
            <person name="Mouttaki H."/>
            <person name="He Z."/>
            <person name="Zhou J."/>
            <person name="Hemme C.L."/>
        </authorList>
    </citation>
    <scope>NUCLEOTIDE SEQUENCE</scope>
    <source>
        <strain evidence="1">DSM 2782</strain>
    </source>
</reference>
<comment type="caution">
    <text evidence="1">The sequence shown here is derived from an EMBL/GenBank/DDBJ whole genome shotgun (WGS) entry which is preliminary data.</text>
</comment>
<accession>F1TBM4</accession>
<keyword evidence="2" id="KW-1185">Reference proteome</keyword>
<gene>
    <name evidence="1" type="ORF">Cpap_2580</name>
</gene>
<evidence type="ECO:0008006" key="3">
    <source>
        <dbReference type="Google" id="ProtNLM"/>
    </source>
</evidence>
<dbReference type="RefSeq" id="WP_004618591.1">
    <property type="nucleotide sequence ID" value="NZ_ACXX02000004.1"/>
</dbReference>
<protein>
    <recommendedName>
        <fullName evidence="3">Butirosin biosynthesis protein H N-terminal domain-containing protein</fullName>
    </recommendedName>
</protein>
<name>F1TBM4_9FIRM</name>
<reference evidence="1" key="2">
    <citation type="submission" date="2011-01" db="EMBL/GenBank/DDBJ databases">
        <title>The Non-contiguous Finished genome of Clostridium papyrosolvens.</title>
        <authorList>
            <person name="Lucas S."/>
            <person name="Copeland A."/>
            <person name="Lapidus A."/>
            <person name="Cheng J.-F."/>
            <person name="Goodwin L."/>
            <person name="Pitluck S."/>
            <person name="Misra M."/>
            <person name="Chertkov O."/>
            <person name="Detter J.C."/>
            <person name="Han C."/>
            <person name="Tapia R."/>
            <person name="Land M."/>
            <person name="Hauser L."/>
            <person name="Kyrpides N."/>
            <person name="Ivanova N."/>
            <person name="Pagani I."/>
            <person name="Mouttaki H."/>
            <person name="He Z."/>
            <person name="Zhou J."/>
            <person name="Hemme C.L."/>
            <person name="Woyke T."/>
        </authorList>
    </citation>
    <scope>NUCLEOTIDE SEQUENCE [LARGE SCALE GENOMIC DNA]</scope>
    <source>
        <strain evidence="1">DSM 2782</strain>
    </source>
</reference>
<dbReference type="STRING" id="588581.Cpap_2580"/>
<evidence type="ECO:0000313" key="1">
    <source>
        <dbReference type="EMBL" id="EGD48428.1"/>
    </source>
</evidence>
<organism evidence="1 2">
    <name type="scientific">Ruminiclostridium papyrosolvens DSM 2782</name>
    <dbReference type="NCBI Taxonomy" id="588581"/>
    <lineage>
        <taxon>Bacteria</taxon>
        <taxon>Bacillati</taxon>
        <taxon>Bacillota</taxon>
        <taxon>Clostridia</taxon>
        <taxon>Eubacteriales</taxon>
        <taxon>Oscillospiraceae</taxon>
        <taxon>Ruminiclostridium</taxon>
    </lineage>
</organism>
<proteinExistence type="predicted"/>